<comment type="caution">
    <text evidence="2">The sequence shown here is derived from an EMBL/GenBank/DDBJ whole genome shotgun (WGS) entry which is preliminary data.</text>
</comment>
<keyword evidence="1" id="KW-0812">Transmembrane</keyword>
<dbReference type="SUPFAM" id="SSF55961">
    <property type="entry name" value="Bet v1-like"/>
    <property type="match status" value="1"/>
</dbReference>
<name>A0ABN1JPS5_9BURK</name>
<dbReference type="Pfam" id="PF10604">
    <property type="entry name" value="Polyketide_cyc2"/>
    <property type="match status" value="1"/>
</dbReference>
<dbReference type="Proteomes" id="UP001500279">
    <property type="component" value="Unassembled WGS sequence"/>
</dbReference>
<evidence type="ECO:0000313" key="3">
    <source>
        <dbReference type="Proteomes" id="UP001500279"/>
    </source>
</evidence>
<gene>
    <name evidence="2" type="primary">kdpF</name>
    <name evidence="2" type="ORF">GCM10009107_09590</name>
</gene>
<dbReference type="CDD" id="cd07818">
    <property type="entry name" value="SRPBCC_1"/>
    <property type="match status" value="1"/>
</dbReference>
<dbReference type="InterPro" id="IPR019587">
    <property type="entry name" value="Polyketide_cyclase/dehydratase"/>
</dbReference>
<reference evidence="2 3" key="1">
    <citation type="journal article" date="2019" name="Int. J. Syst. Evol. Microbiol.">
        <title>The Global Catalogue of Microorganisms (GCM) 10K type strain sequencing project: providing services to taxonomists for standard genome sequencing and annotation.</title>
        <authorList>
            <consortium name="The Broad Institute Genomics Platform"/>
            <consortium name="The Broad Institute Genome Sequencing Center for Infectious Disease"/>
            <person name="Wu L."/>
            <person name="Ma J."/>
        </authorList>
    </citation>
    <scope>NUCLEOTIDE SEQUENCE [LARGE SCALE GENOMIC DNA]</scope>
    <source>
        <strain evidence="2 3">JCM 15503</strain>
    </source>
</reference>
<organism evidence="2 3">
    <name type="scientific">Ideonella azotifigens</name>
    <dbReference type="NCBI Taxonomy" id="513160"/>
    <lineage>
        <taxon>Bacteria</taxon>
        <taxon>Pseudomonadati</taxon>
        <taxon>Pseudomonadota</taxon>
        <taxon>Betaproteobacteria</taxon>
        <taxon>Burkholderiales</taxon>
        <taxon>Sphaerotilaceae</taxon>
        <taxon>Ideonella</taxon>
    </lineage>
</organism>
<dbReference type="EMBL" id="BAAAEW010000004">
    <property type="protein sequence ID" value="GAA0744272.1"/>
    <property type="molecule type" value="Genomic_DNA"/>
</dbReference>
<dbReference type="Gene3D" id="3.30.530.20">
    <property type="match status" value="1"/>
</dbReference>
<dbReference type="RefSeq" id="WP_141290460.1">
    <property type="nucleotide sequence ID" value="NZ_BAAAEW010000004.1"/>
</dbReference>
<feature type="transmembrane region" description="Helical" evidence="1">
    <location>
        <begin position="6"/>
        <end position="25"/>
    </location>
</feature>
<sequence>MLKALSYGGLALLAVIVLVLIAATFRPDTFRVERHITIAASPEKLYPFVSDMHQFNRWNPYLRKDPASKQRYGEITAGPGGFYAWESESLGVGSMRIEQVQPPREVHMALEFVKPFEAHNQADFTLTPQGQQTVVTWAMHGPANYLSKLMDLLTLMDRMVGRDFEDGLQNLKALAE</sequence>
<evidence type="ECO:0000256" key="1">
    <source>
        <dbReference type="SAM" id="Phobius"/>
    </source>
</evidence>
<protein>
    <submittedName>
        <fullName evidence="2">K(+)-transporting ATPase subunit F</fullName>
    </submittedName>
</protein>
<evidence type="ECO:0000313" key="2">
    <source>
        <dbReference type="EMBL" id="GAA0744272.1"/>
    </source>
</evidence>
<accession>A0ABN1JPS5</accession>
<proteinExistence type="predicted"/>
<keyword evidence="1" id="KW-1133">Transmembrane helix</keyword>
<keyword evidence="3" id="KW-1185">Reference proteome</keyword>
<dbReference type="InterPro" id="IPR023393">
    <property type="entry name" value="START-like_dom_sf"/>
</dbReference>
<keyword evidence="1" id="KW-0472">Membrane</keyword>